<dbReference type="InterPro" id="IPR036689">
    <property type="entry name" value="ESAT-6-like_sf"/>
</dbReference>
<dbReference type="Proteomes" id="UP001597260">
    <property type="component" value="Unassembled WGS sequence"/>
</dbReference>
<organism evidence="1 2">
    <name type="scientific">Micromonospora sonneratiae</name>
    <dbReference type="NCBI Taxonomy" id="1184706"/>
    <lineage>
        <taxon>Bacteria</taxon>
        <taxon>Bacillati</taxon>
        <taxon>Actinomycetota</taxon>
        <taxon>Actinomycetes</taxon>
        <taxon>Micromonosporales</taxon>
        <taxon>Micromonosporaceae</taxon>
        <taxon>Micromonospora</taxon>
    </lineage>
</organism>
<evidence type="ECO:0000313" key="2">
    <source>
        <dbReference type="Proteomes" id="UP001597260"/>
    </source>
</evidence>
<dbReference type="Pfam" id="PF06013">
    <property type="entry name" value="WXG100"/>
    <property type="match status" value="1"/>
</dbReference>
<comment type="caution">
    <text evidence="1">The sequence shown here is derived from an EMBL/GenBank/DDBJ whole genome shotgun (WGS) entry which is preliminary data.</text>
</comment>
<name>A0ABW3YMY0_9ACTN</name>
<protein>
    <submittedName>
        <fullName evidence="1">WXG100 family type VII secretion target</fullName>
    </submittedName>
</protein>
<evidence type="ECO:0000313" key="1">
    <source>
        <dbReference type="EMBL" id="MFD1324905.1"/>
    </source>
</evidence>
<proteinExistence type="predicted"/>
<dbReference type="SUPFAM" id="SSF140453">
    <property type="entry name" value="EsxAB dimer-like"/>
    <property type="match status" value="1"/>
</dbReference>
<accession>A0ABW3YMY0</accession>
<sequence length="102" mass="11497">MSGSDFMRVHFDSLEEGAKAMHAAMEAMEADLVEMANRLQPMVDTWQGEAQVVYYDNQTAWKQAASELNDIGMMFSQKVIASRNIMWDAEAAAILSQRQYSV</sequence>
<dbReference type="RefSeq" id="WP_377576310.1">
    <property type="nucleotide sequence ID" value="NZ_JBHTMP010000061.1"/>
</dbReference>
<dbReference type="Gene3D" id="1.10.287.1060">
    <property type="entry name" value="ESAT-6-like"/>
    <property type="match status" value="1"/>
</dbReference>
<dbReference type="EMBL" id="JBHTMP010000061">
    <property type="protein sequence ID" value="MFD1324905.1"/>
    <property type="molecule type" value="Genomic_DNA"/>
</dbReference>
<gene>
    <name evidence="1" type="ORF">ACFQ4H_27850</name>
</gene>
<reference evidence="2" key="1">
    <citation type="journal article" date="2019" name="Int. J. Syst. Evol. Microbiol.">
        <title>The Global Catalogue of Microorganisms (GCM) 10K type strain sequencing project: providing services to taxonomists for standard genome sequencing and annotation.</title>
        <authorList>
            <consortium name="The Broad Institute Genomics Platform"/>
            <consortium name="The Broad Institute Genome Sequencing Center for Infectious Disease"/>
            <person name="Wu L."/>
            <person name="Ma J."/>
        </authorList>
    </citation>
    <scope>NUCLEOTIDE SEQUENCE [LARGE SCALE GENOMIC DNA]</scope>
    <source>
        <strain evidence="2">JCM 31037</strain>
    </source>
</reference>
<dbReference type="InterPro" id="IPR010310">
    <property type="entry name" value="T7SS_ESAT-6-like"/>
</dbReference>
<keyword evidence="2" id="KW-1185">Reference proteome</keyword>